<dbReference type="InterPro" id="IPR029470">
    <property type="entry name" value="PDDEXK_4"/>
</dbReference>
<gene>
    <name evidence="1" type="ORF">FGK64_08805</name>
</gene>
<reference evidence="1 2" key="1">
    <citation type="submission" date="2019-05" db="EMBL/GenBank/DDBJ databases">
        <title>Marivita sp. nov. isolated from sea sediment.</title>
        <authorList>
            <person name="Kim W."/>
        </authorList>
    </citation>
    <scope>NUCLEOTIDE SEQUENCE [LARGE SCALE GENOMIC DNA]</scope>
    <source>
        <strain evidence="1 2">CAU 1492</strain>
    </source>
</reference>
<sequence length="438" mass="49958">MSAVPDLNTAPTLDDFESLFVNNRDLDNVRAHLSKFNPIKTMRMARMEIRHSAILAWLLNPQETHGLGDKFLKAFISEALRGHPTAMHPSALQVSQADMMDTEVRREWRHIDILLLSPANKWIFVIENKFDSGQHTNQLARYLKLVQSSFSKDDFSHIRGIFLSLWDEDPDDDRYAPINYGSICEILEQQAVSGRHPLTAEVETFVKHYLEIIREATGMSEEQKELEKLARQLYRDHRRVLDFVIEHGKATDFSFACDSVFGEGLEHGNIVEVDNERFVFNNCDASSISFLPQSWHKALGGGKLYWNGCENWAMGFPITMWISLTVDADGTSGKIRLMSEVGPASDHEFRHDLINGIQNATKTNSRLRIKFQAGAADEGRKYSKIFKKNFFNVEDVQDQERIAELIKKALKDFRPEIDAIADILPKFASYGKFGKSGE</sequence>
<dbReference type="Pfam" id="PF14281">
    <property type="entry name" value="PDDEXK_4"/>
    <property type="match status" value="1"/>
</dbReference>
<protein>
    <recommendedName>
        <fullName evidence="3">PD-(D/E)XK nuclease superfamily protein</fullName>
    </recommendedName>
</protein>
<keyword evidence="2" id="KW-1185">Reference proteome</keyword>
<evidence type="ECO:0000313" key="1">
    <source>
        <dbReference type="EMBL" id="TMV12889.1"/>
    </source>
</evidence>
<accession>A0ABY2XAH4</accession>
<evidence type="ECO:0008006" key="3">
    <source>
        <dbReference type="Google" id="ProtNLM"/>
    </source>
</evidence>
<proteinExistence type="predicted"/>
<organism evidence="1 2">
    <name type="scientific">Arenibacterium halophilum</name>
    <dbReference type="NCBI Taxonomy" id="2583821"/>
    <lineage>
        <taxon>Bacteria</taxon>
        <taxon>Pseudomonadati</taxon>
        <taxon>Pseudomonadota</taxon>
        <taxon>Alphaproteobacteria</taxon>
        <taxon>Rhodobacterales</taxon>
        <taxon>Paracoccaceae</taxon>
        <taxon>Arenibacterium</taxon>
    </lineage>
</organism>
<dbReference type="RefSeq" id="WP_138863445.1">
    <property type="nucleotide sequence ID" value="NZ_VCPC01000002.1"/>
</dbReference>
<evidence type="ECO:0000313" key="2">
    <source>
        <dbReference type="Proteomes" id="UP001191082"/>
    </source>
</evidence>
<comment type="caution">
    <text evidence="1">The sequence shown here is derived from an EMBL/GenBank/DDBJ whole genome shotgun (WGS) entry which is preliminary data.</text>
</comment>
<name>A0ABY2XAH4_9RHOB</name>
<dbReference type="Proteomes" id="UP001191082">
    <property type="component" value="Unassembled WGS sequence"/>
</dbReference>
<dbReference type="EMBL" id="VCPC01000002">
    <property type="protein sequence ID" value="TMV12889.1"/>
    <property type="molecule type" value="Genomic_DNA"/>
</dbReference>